<dbReference type="PANTHER" id="PTHR43280">
    <property type="entry name" value="ARAC-FAMILY TRANSCRIPTIONAL REGULATOR"/>
    <property type="match status" value="1"/>
</dbReference>
<dbReference type="SMART" id="SM00342">
    <property type="entry name" value="HTH_ARAC"/>
    <property type="match status" value="1"/>
</dbReference>
<dbReference type="PANTHER" id="PTHR43280:SF2">
    <property type="entry name" value="HTH-TYPE TRANSCRIPTIONAL REGULATOR EXSA"/>
    <property type="match status" value="1"/>
</dbReference>
<dbReference type="GO" id="GO:0003700">
    <property type="term" value="F:DNA-binding transcription factor activity"/>
    <property type="evidence" value="ECO:0007669"/>
    <property type="project" value="InterPro"/>
</dbReference>
<reference evidence="5" key="1">
    <citation type="submission" date="2022-04" db="EMBL/GenBank/DDBJ databases">
        <authorList>
            <person name="Seo M.-J."/>
        </authorList>
    </citation>
    <scope>NUCLEOTIDE SEQUENCE</scope>
    <source>
        <strain evidence="5">MBLB2552</strain>
    </source>
</reference>
<organism evidence="5 6">
    <name type="scientific">Paenibacillus mellifer</name>
    <dbReference type="NCBI Taxonomy" id="2937794"/>
    <lineage>
        <taxon>Bacteria</taxon>
        <taxon>Bacillati</taxon>
        <taxon>Bacillota</taxon>
        <taxon>Bacilli</taxon>
        <taxon>Bacillales</taxon>
        <taxon>Paenibacillaceae</taxon>
        <taxon>Paenibacillus</taxon>
    </lineage>
</organism>
<keyword evidence="1" id="KW-0805">Transcription regulation</keyword>
<evidence type="ECO:0000313" key="6">
    <source>
        <dbReference type="Proteomes" id="UP001139534"/>
    </source>
</evidence>
<dbReference type="Pfam" id="PF12833">
    <property type="entry name" value="HTH_18"/>
    <property type="match status" value="1"/>
</dbReference>
<dbReference type="InterPro" id="IPR009057">
    <property type="entry name" value="Homeodomain-like_sf"/>
</dbReference>
<evidence type="ECO:0000259" key="4">
    <source>
        <dbReference type="PROSITE" id="PS01124"/>
    </source>
</evidence>
<dbReference type="EMBL" id="JALPRK010000016">
    <property type="protein sequence ID" value="MCK8488723.1"/>
    <property type="molecule type" value="Genomic_DNA"/>
</dbReference>
<dbReference type="PROSITE" id="PS01124">
    <property type="entry name" value="HTH_ARAC_FAMILY_2"/>
    <property type="match status" value="1"/>
</dbReference>
<dbReference type="InterPro" id="IPR037923">
    <property type="entry name" value="HTH-like"/>
</dbReference>
<dbReference type="Proteomes" id="UP001139534">
    <property type="component" value="Unassembled WGS sequence"/>
</dbReference>
<sequence length="293" mass="34532">MEHMVLNFMSPPIPYFIGCGREHYAIGEKHINRYHMGCFDIVAVVKGKLFIGEESNKWAVGENEVLILRPDLYHYGVEDCREETSILWVHFNTVGVWAEHDSMSDYMRNLQYLKSQHSIHGMPSSFISPISIPKYSRMSEKVLEYIKELTRLQEEPRTIAAWAQQTTFQQLLQYLDCEQTLPQDLTAIHVAEMVVQFIRNNYHRTITNSILKQELNFHPNYMARCMQKHYGLTPLEYLNHFRIEASKKILLNTDYPIEKVAEEVGMEFSTFSNSFRKTEGVTPREYRRKYARF</sequence>
<comment type="caution">
    <text evidence="5">The sequence shown here is derived from an EMBL/GenBank/DDBJ whole genome shotgun (WGS) entry which is preliminary data.</text>
</comment>
<protein>
    <submittedName>
        <fullName evidence="5">Helix-turn-helix domain-containing protein</fullName>
    </submittedName>
</protein>
<accession>A0A9X1Y3J1</accession>
<dbReference type="SUPFAM" id="SSF46689">
    <property type="entry name" value="Homeodomain-like"/>
    <property type="match status" value="1"/>
</dbReference>
<proteinExistence type="predicted"/>
<feature type="domain" description="HTH araC/xylS-type" evidence="4">
    <location>
        <begin position="192"/>
        <end position="289"/>
    </location>
</feature>
<dbReference type="PROSITE" id="PS00041">
    <property type="entry name" value="HTH_ARAC_FAMILY_1"/>
    <property type="match status" value="1"/>
</dbReference>
<dbReference type="SUPFAM" id="SSF51215">
    <property type="entry name" value="Regulatory protein AraC"/>
    <property type="match status" value="1"/>
</dbReference>
<evidence type="ECO:0000256" key="1">
    <source>
        <dbReference type="ARBA" id="ARBA00023015"/>
    </source>
</evidence>
<keyword evidence="3" id="KW-0804">Transcription</keyword>
<dbReference type="InterPro" id="IPR018062">
    <property type="entry name" value="HTH_AraC-typ_CS"/>
</dbReference>
<dbReference type="Gene3D" id="1.10.10.60">
    <property type="entry name" value="Homeodomain-like"/>
    <property type="match status" value="2"/>
</dbReference>
<dbReference type="RefSeq" id="WP_248552785.1">
    <property type="nucleotide sequence ID" value="NZ_JALPRK010000016.1"/>
</dbReference>
<dbReference type="AlphaFoldDB" id="A0A9X1Y3J1"/>
<evidence type="ECO:0000313" key="5">
    <source>
        <dbReference type="EMBL" id="MCK8488723.1"/>
    </source>
</evidence>
<evidence type="ECO:0000256" key="2">
    <source>
        <dbReference type="ARBA" id="ARBA00023125"/>
    </source>
</evidence>
<name>A0A9X1Y3J1_9BACL</name>
<keyword evidence="2" id="KW-0238">DNA-binding</keyword>
<evidence type="ECO:0000256" key="3">
    <source>
        <dbReference type="ARBA" id="ARBA00023163"/>
    </source>
</evidence>
<dbReference type="GO" id="GO:0043565">
    <property type="term" value="F:sequence-specific DNA binding"/>
    <property type="evidence" value="ECO:0007669"/>
    <property type="project" value="InterPro"/>
</dbReference>
<keyword evidence="6" id="KW-1185">Reference proteome</keyword>
<dbReference type="InterPro" id="IPR018060">
    <property type="entry name" value="HTH_AraC"/>
</dbReference>
<gene>
    <name evidence="5" type="ORF">M0651_16215</name>
</gene>